<dbReference type="SUPFAM" id="SSF55486">
    <property type="entry name" value="Metalloproteases ('zincins'), catalytic domain"/>
    <property type="match status" value="1"/>
</dbReference>
<sequence>MDNDTRTVLVYARGFADSKVSHETLHAMGLYHTFDNDSEFTFEINKTDNIMDYSDIPSNPVVIPVNTLYHWQWSRIWLKATKI</sequence>
<name>A0A127VC05_9SPHI</name>
<keyword evidence="2" id="KW-1185">Reference proteome</keyword>
<dbReference type="Proteomes" id="UP000071561">
    <property type="component" value="Chromosome"/>
</dbReference>
<protein>
    <recommendedName>
        <fullName evidence="3">Peptidase M10 metallopeptidase domain-containing protein</fullName>
    </recommendedName>
</protein>
<evidence type="ECO:0000313" key="2">
    <source>
        <dbReference type="Proteomes" id="UP000071561"/>
    </source>
</evidence>
<dbReference type="KEGG" id="pcm:AY601_2028"/>
<reference evidence="1 2" key="1">
    <citation type="submission" date="2016-03" db="EMBL/GenBank/DDBJ databases">
        <title>Complete genome sequence of Pedobacter cryoconitis PAMC 27485.</title>
        <authorList>
            <person name="Lee J."/>
            <person name="Kim O.-S."/>
        </authorList>
    </citation>
    <scope>NUCLEOTIDE SEQUENCE [LARGE SCALE GENOMIC DNA]</scope>
    <source>
        <strain evidence="1 2">PAMC 27485</strain>
    </source>
</reference>
<dbReference type="RefSeq" id="WP_068400068.1">
    <property type="nucleotide sequence ID" value="NZ_CP014504.1"/>
</dbReference>
<dbReference type="OrthoDB" id="6717961at2"/>
<evidence type="ECO:0008006" key="3">
    <source>
        <dbReference type="Google" id="ProtNLM"/>
    </source>
</evidence>
<dbReference type="AlphaFoldDB" id="A0A127VC05"/>
<gene>
    <name evidence="1" type="ORF">AY601_2028</name>
</gene>
<dbReference type="EMBL" id="CP014504">
    <property type="protein sequence ID" value="AMP98932.1"/>
    <property type="molecule type" value="Genomic_DNA"/>
</dbReference>
<dbReference type="PATRIC" id="fig|188932.3.peg.2124"/>
<evidence type="ECO:0000313" key="1">
    <source>
        <dbReference type="EMBL" id="AMP98932.1"/>
    </source>
</evidence>
<proteinExistence type="predicted"/>
<organism evidence="1 2">
    <name type="scientific">Pedobacter cryoconitis</name>
    <dbReference type="NCBI Taxonomy" id="188932"/>
    <lineage>
        <taxon>Bacteria</taxon>
        <taxon>Pseudomonadati</taxon>
        <taxon>Bacteroidota</taxon>
        <taxon>Sphingobacteriia</taxon>
        <taxon>Sphingobacteriales</taxon>
        <taxon>Sphingobacteriaceae</taxon>
        <taxon>Pedobacter</taxon>
    </lineage>
</organism>
<accession>A0A127VC05</accession>